<sequence>MPSLGVRAPERTDHHGNPYYNPSRGRHFCGPQHRRPHQGSTDHHRVVKAPKAGGQKKKEIKRFNEIKALHLTLASSPGVGKIIRKMVMTKDEQRFEEEADKAPASLGNRGRSQPTTPGAPPATHHHVAPGMMYHPASQQPLTPPPPPLGGAPRHHLSRGQPRGRPMRFSAPNPRGDGQFRGRCFNCNEAGHQERDCTLPRRRKF</sequence>
<reference evidence="4" key="1">
    <citation type="submission" date="2022-01" db="EMBL/GenBank/DDBJ databases">
        <authorList>
            <person name="Braso-Vives M."/>
        </authorList>
    </citation>
    <scope>NUCLEOTIDE SEQUENCE</scope>
</reference>
<keyword evidence="1" id="KW-0863">Zinc-finger</keyword>
<dbReference type="SMART" id="SM00343">
    <property type="entry name" value="ZnF_C2HC"/>
    <property type="match status" value="1"/>
</dbReference>
<evidence type="ECO:0000256" key="1">
    <source>
        <dbReference type="PROSITE-ProRule" id="PRU00047"/>
    </source>
</evidence>
<evidence type="ECO:0000313" key="4">
    <source>
        <dbReference type="EMBL" id="CAH1275484.1"/>
    </source>
</evidence>
<protein>
    <submittedName>
        <fullName evidence="4">Hypp9358 protein</fullName>
    </submittedName>
</protein>
<keyword evidence="1" id="KW-0862">Zinc</keyword>
<feature type="compositionally biased region" description="Basic residues" evidence="2">
    <location>
        <begin position="24"/>
        <end position="37"/>
    </location>
</feature>
<dbReference type="PROSITE" id="PS50158">
    <property type="entry name" value="ZF_CCHC"/>
    <property type="match status" value="1"/>
</dbReference>
<dbReference type="SUPFAM" id="SSF57756">
    <property type="entry name" value="Retrovirus zinc finger-like domains"/>
    <property type="match status" value="1"/>
</dbReference>
<keyword evidence="1" id="KW-0479">Metal-binding</keyword>
<name>A0A8S4MMF8_BRALA</name>
<dbReference type="InterPro" id="IPR036875">
    <property type="entry name" value="Znf_CCHC_sf"/>
</dbReference>
<keyword evidence="5" id="KW-1185">Reference proteome</keyword>
<feature type="region of interest" description="Disordered" evidence="2">
    <location>
        <begin position="93"/>
        <end position="182"/>
    </location>
</feature>
<organism evidence="4 5">
    <name type="scientific">Branchiostoma lanceolatum</name>
    <name type="common">Common lancelet</name>
    <name type="synonym">Amphioxus lanceolatum</name>
    <dbReference type="NCBI Taxonomy" id="7740"/>
    <lineage>
        <taxon>Eukaryota</taxon>
        <taxon>Metazoa</taxon>
        <taxon>Chordata</taxon>
        <taxon>Cephalochordata</taxon>
        <taxon>Leptocardii</taxon>
        <taxon>Amphioxiformes</taxon>
        <taxon>Branchiostomatidae</taxon>
        <taxon>Branchiostoma</taxon>
    </lineage>
</organism>
<feature type="region of interest" description="Disordered" evidence="2">
    <location>
        <begin position="1"/>
        <end position="57"/>
    </location>
</feature>
<evidence type="ECO:0000313" key="5">
    <source>
        <dbReference type="Proteomes" id="UP000838412"/>
    </source>
</evidence>
<evidence type="ECO:0000259" key="3">
    <source>
        <dbReference type="PROSITE" id="PS50158"/>
    </source>
</evidence>
<gene>
    <name evidence="4" type="primary">Hypp9358</name>
    <name evidence="4" type="ORF">BLAG_LOCUS25749</name>
</gene>
<dbReference type="Proteomes" id="UP000838412">
    <property type="component" value="Unassembled WGS sequence"/>
</dbReference>
<dbReference type="AlphaFoldDB" id="A0A8S4MMF8"/>
<dbReference type="EMBL" id="CAKMNS010000036">
    <property type="protein sequence ID" value="CAH1275484.1"/>
    <property type="molecule type" value="Genomic_DNA"/>
</dbReference>
<dbReference type="GO" id="GO:0003676">
    <property type="term" value="F:nucleic acid binding"/>
    <property type="evidence" value="ECO:0007669"/>
    <property type="project" value="InterPro"/>
</dbReference>
<dbReference type="InterPro" id="IPR001878">
    <property type="entry name" value="Znf_CCHC"/>
</dbReference>
<dbReference type="GO" id="GO:0008270">
    <property type="term" value="F:zinc ion binding"/>
    <property type="evidence" value="ECO:0007669"/>
    <property type="project" value="UniProtKB-KW"/>
</dbReference>
<dbReference type="Gene3D" id="4.10.60.10">
    <property type="entry name" value="Zinc finger, CCHC-type"/>
    <property type="match status" value="1"/>
</dbReference>
<dbReference type="OrthoDB" id="10230893at2759"/>
<accession>A0A8S4MMF8</accession>
<evidence type="ECO:0000256" key="2">
    <source>
        <dbReference type="SAM" id="MobiDB-lite"/>
    </source>
</evidence>
<comment type="caution">
    <text evidence="4">The sequence shown here is derived from an EMBL/GenBank/DDBJ whole genome shotgun (WGS) entry which is preliminary data.</text>
</comment>
<proteinExistence type="predicted"/>
<feature type="domain" description="CCHC-type" evidence="3">
    <location>
        <begin position="182"/>
        <end position="196"/>
    </location>
</feature>
<dbReference type="Pfam" id="PF00098">
    <property type="entry name" value="zf-CCHC"/>
    <property type="match status" value="1"/>
</dbReference>